<dbReference type="OrthoDB" id="4482242at2"/>
<evidence type="ECO:0000313" key="4">
    <source>
        <dbReference type="Proteomes" id="UP000271554"/>
    </source>
</evidence>
<dbReference type="Pfam" id="PF23636">
    <property type="entry name" value="DUF7144"/>
    <property type="match status" value="1"/>
</dbReference>
<reference evidence="3 4" key="1">
    <citation type="submission" date="2018-10" db="EMBL/GenBank/DDBJ databases">
        <title>Relationship between Morphology and Antimicrobial Activity in Streptomyces.</title>
        <authorList>
            <person name="Kang H.J."/>
            <person name="Kim S.B."/>
        </authorList>
    </citation>
    <scope>NUCLEOTIDE SEQUENCE [LARGE SCALE GENOMIC DNA]</scope>
    <source>
        <strain evidence="3 4">BH38</strain>
    </source>
</reference>
<protein>
    <recommendedName>
        <fullName evidence="2">DUF7144 domain-containing protein</fullName>
    </recommendedName>
</protein>
<sequence length="143" mass="15482">MTRTTPSDASAHTPLEPRGWAVGGTLFAGVMLLVEGILGALEGIAALAKDDVYARVGDYVYKFNLTAWGWIHLVLGVLLAVVGWGLLSGPRPWARVPALMLASLSLVAHFLYLPYQPWWALIGIALSVFVIAALASDWRPETR</sequence>
<keyword evidence="1" id="KW-1133">Transmembrane helix</keyword>
<proteinExistence type="predicted"/>
<feature type="transmembrane region" description="Helical" evidence="1">
    <location>
        <begin position="118"/>
        <end position="135"/>
    </location>
</feature>
<keyword evidence="1" id="KW-0812">Transmembrane</keyword>
<dbReference type="AlphaFoldDB" id="A0A387HNB3"/>
<dbReference type="Proteomes" id="UP000271554">
    <property type="component" value="Chromosome"/>
</dbReference>
<feature type="transmembrane region" description="Helical" evidence="1">
    <location>
        <begin position="67"/>
        <end position="87"/>
    </location>
</feature>
<name>A0A387HNB3_9ACTN</name>
<feature type="domain" description="DUF7144" evidence="2">
    <location>
        <begin position="25"/>
        <end position="138"/>
    </location>
</feature>
<dbReference type="KEGG" id="shun:DWB77_07235"/>
<dbReference type="InterPro" id="IPR055568">
    <property type="entry name" value="DUF7144"/>
</dbReference>
<evidence type="ECO:0000259" key="2">
    <source>
        <dbReference type="Pfam" id="PF23636"/>
    </source>
</evidence>
<dbReference type="RefSeq" id="WP_120726775.1">
    <property type="nucleotide sequence ID" value="NZ_CP032698.1"/>
</dbReference>
<accession>A0A387HNB3</accession>
<feature type="transmembrane region" description="Helical" evidence="1">
    <location>
        <begin position="94"/>
        <end position="112"/>
    </location>
</feature>
<keyword evidence="4" id="KW-1185">Reference proteome</keyword>
<keyword evidence="1" id="KW-0472">Membrane</keyword>
<gene>
    <name evidence="3" type="ORF">DWB77_07235</name>
</gene>
<dbReference type="EMBL" id="CP032698">
    <property type="protein sequence ID" value="AYG85019.1"/>
    <property type="molecule type" value="Genomic_DNA"/>
</dbReference>
<evidence type="ECO:0000313" key="3">
    <source>
        <dbReference type="EMBL" id="AYG85019.1"/>
    </source>
</evidence>
<organism evidence="3 4">
    <name type="scientific">Streptomyces hundungensis</name>
    <dbReference type="NCBI Taxonomy" id="1077946"/>
    <lineage>
        <taxon>Bacteria</taxon>
        <taxon>Bacillati</taxon>
        <taxon>Actinomycetota</taxon>
        <taxon>Actinomycetes</taxon>
        <taxon>Kitasatosporales</taxon>
        <taxon>Streptomycetaceae</taxon>
        <taxon>Streptomyces</taxon>
    </lineage>
</organism>
<feature type="transmembrane region" description="Helical" evidence="1">
    <location>
        <begin position="20"/>
        <end position="47"/>
    </location>
</feature>
<evidence type="ECO:0000256" key="1">
    <source>
        <dbReference type="SAM" id="Phobius"/>
    </source>
</evidence>